<gene>
    <name evidence="1" type="ORF">DILT_LOCUS19150</name>
</gene>
<protein>
    <submittedName>
        <fullName evidence="1">Uncharacterized protein</fullName>
    </submittedName>
</protein>
<dbReference type="EMBL" id="UYRU01108722">
    <property type="protein sequence ID" value="VDN43666.1"/>
    <property type="molecule type" value="Genomic_DNA"/>
</dbReference>
<dbReference type="AlphaFoldDB" id="A0A3P7RKS6"/>
<organism evidence="1 2">
    <name type="scientific">Dibothriocephalus latus</name>
    <name type="common">Fish tapeworm</name>
    <name type="synonym">Diphyllobothrium latum</name>
    <dbReference type="NCBI Taxonomy" id="60516"/>
    <lineage>
        <taxon>Eukaryota</taxon>
        <taxon>Metazoa</taxon>
        <taxon>Spiralia</taxon>
        <taxon>Lophotrochozoa</taxon>
        <taxon>Platyhelminthes</taxon>
        <taxon>Cestoda</taxon>
        <taxon>Eucestoda</taxon>
        <taxon>Diphyllobothriidea</taxon>
        <taxon>Diphyllobothriidae</taxon>
        <taxon>Dibothriocephalus</taxon>
    </lineage>
</organism>
<accession>A0A3P7RKS6</accession>
<evidence type="ECO:0000313" key="2">
    <source>
        <dbReference type="Proteomes" id="UP000281553"/>
    </source>
</evidence>
<keyword evidence="2" id="KW-1185">Reference proteome</keyword>
<reference evidence="1 2" key="1">
    <citation type="submission" date="2018-11" db="EMBL/GenBank/DDBJ databases">
        <authorList>
            <consortium name="Pathogen Informatics"/>
        </authorList>
    </citation>
    <scope>NUCLEOTIDE SEQUENCE [LARGE SCALE GENOMIC DNA]</scope>
</reference>
<evidence type="ECO:0000313" key="1">
    <source>
        <dbReference type="EMBL" id="VDN43666.1"/>
    </source>
</evidence>
<dbReference type="OrthoDB" id="6227134at2759"/>
<feature type="non-terminal residue" evidence="1">
    <location>
        <position position="78"/>
    </location>
</feature>
<proteinExistence type="predicted"/>
<dbReference type="Proteomes" id="UP000281553">
    <property type="component" value="Unassembled WGS sequence"/>
</dbReference>
<sequence length="78" mass="9012">MIKIEKFCHCRVILLDPTDPRCGYCPNNYRTIEVNFDEHKGHYLGFTNLLNQCATSKIYTARLAATVFKRLSGIEVEM</sequence>
<name>A0A3P7RKS6_DIBLA</name>